<comment type="caution">
    <text evidence="3">The sequence shown here is derived from an EMBL/GenBank/DDBJ whole genome shotgun (WGS) entry which is preliminary data.</text>
</comment>
<reference evidence="3" key="1">
    <citation type="journal article" date="2023" name="Mol. Phylogenet. Evol.">
        <title>Genome-scale phylogeny and comparative genomics of the fungal order Sordariales.</title>
        <authorList>
            <person name="Hensen N."/>
            <person name="Bonometti L."/>
            <person name="Westerberg I."/>
            <person name="Brannstrom I.O."/>
            <person name="Guillou S."/>
            <person name="Cros-Aarteil S."/>
            <person name="Calhoun S."/>
            <person name="Haridas S."/>
            <person name="Kuo A."/>
            <person name="Mondo S."/>
            <person name="Pangilinan J."/>
            <person name="Riley R."/>
            <person name="LaButti K."/>
            <person name="Andreopoulos B."/>
            <person name="Lipzen A."/>
            <person name="Chen C."/>
            <person name="Yan M."/>
            <person name="Daum C."/>
            <person name="Ng V."/>
            <person name="Clum A."/>
            <person name="Steindorff A."/>
            <person name="Ohm R.A."/>
            <person name="Martin F."/>
            <person name="Silar P."/>
            <person name="Natvig D.O."/>
            <person name="Lalanne C."/>
            <person name="Gautier V."/>
            <person name="Ament-Velasquez S.L."/>
            <person name="Kruys A."/>
            <person name="Hutchinson M.I."/>
            <person name="Powell A.J."/>
            <person name="Barry K."/>
            <person name="Miller A.N."/>
            <person name="Grigoriev I.V."/>
            <person name="Debuchy R."/>
            <person name="Gladieux P."/>
            <person name="Hiltunen Thoren M."/>
            <person name="Johannesson H."/>
        </authorList>
    </citation>
    <scope>NUCLEOTIDE SEQUENCE</scope>
    <source>
        <strain evidence="3">CBS 892.96</strain>
    </source>
</reference>
<sequence length="232" mass="24348">MASTFFYLACLSALSFPLSYAYNTATVPILDWSFDFPGSAIFVVGENSGSTTYYLTCNKPGECQWTQVPTMASYLDNIVGILTFVEAGAPYNAAMTQSPITMQTTESEGRFTDVSIRPPNLVDCTSTSMGQEPTSTFELDGTTAVYKMVVITQGVEKLNLGTVTTGATPLVTTGGAYGSQDDSSDSSSSSSSSSTSTDAPPVSTQTPDSAAPNLVASSLMMTGLVLMTAFFV</sequence>
<feature type="region of interest" description="Disordered" evidence="1">
    <location>
        <begin position="174"/>
        <end position="210"/>
    </location>
</feature>
<evidence type="ECO:0000256" key="1">
    <source>
        <dbReference type="SAM" id="MobiDB-lite"/>
    </source>
</evidence>
<dbReference type="EMBL" id="MU866528">
    <property type="protein sequence ID" value="KAK4171641.1"/>
    <property type="molecule type" value="Genomic_DNA"/>
</dbReference>
<organism evidence="3 4">
    <name type="scientific">Triangularia setosa</name>
    <dbReference type="NCBI Taxonomy" id="2587417"/>
    <lineage>
        <taxon>Eukaryota</taxon>
        <taxon>Fungi</taxon>
        <taxon>Dikarya</taxon>
        <taxon>Ascomycota</taxon>
        <taxon>Pezizomycotina</taxon>
        <taxon>Sordariomycetes</taxon>
        <taxon>Sordariomycetidae</taxon>
        <taxon>Sordariales</taxon>
        <taxon>Podosporaceae</taxon>
        <taxon>Triangularia</taxon>
    </lineage>
</organism>
<feature type="chain" id="PRO_5042923172" evidence="2">
    <location>
        <begin position="22"/>
        <end position="232"/>
    </location>
</feature>
<accession>A0AAN6VYB2</accession>
<gene>
    <name evidence="3" type="ORF">QBC36DRAFT_295154</name>
</gene>
<feature type="compositionally biased region" description="Low complexity" evidence="1">
    <location>
        <begin position="185"/>
        <end position="198"/>
    </location>
</feature>
<evidence type="ECO:0000313" key="3">
    <source>
        <dbReference type="EMBL" id="KAK4171641.1"/>
    </source>
</evidence>
<reference evidence="3" key="2">
    <citation type="submission" date="2023-05" db="EMBL/GenBank/DDBJ databases">
        <authorList>
            <consortium name="Lawrence Berkeley National Laboratory"/>
            <person name="Steindorff A."/>
            <person name="Hensen N."/>
            <person name="Bonometti L."/>
            <person name="Westerberg I."/>
            <person name="Brannstrom I.O."/>
            <person name="Guillou S."/>
            <person name="Cros-Aarteil S."/>
            <person name="Calhoun S."/>
            <person name="Haridas S."/>
            <person name="Kuo A."/>
            <person name="Mondo S."/>
            <person name="Pangilinan J."/>
            <person name="Riley R."/>
            <person name="Labutti K."/>
            <person name="Andreopoulos B."/>
            <person name="Lipzen A."/>
            <person name="Chen C."/>
            <person name="Yanf M."/>
            <person name="Daum C."/>
            <person name="Ng V."/>
            <person name="Clum A."/>
            <person name="Ohm R."/>
            <person name="Martin F."/>
            <person name="Silar P."/>
            <person name="Natvig D."/>
            <person name="Lalanne C."/>
            <person name="Gautier V."/>
            <person name="Ament-Velasquez S.L."/>
            <person name="Kruys A."/>
            <person name="Hutchinson M.I."/>
            <person name="Powell A.J."/>
            <person name="Barry K."/>
            <person name="Miller A.N."/>
            <person name="Grigoriev I.V."/>
            <person name="Debuchy R."/>
            <person name="Gladieux P."/>
            <person name="Thoren M.H."/>
            <person name="Johannesson H."/>
        </authorList>
    </citation>
    <scope>NUCLEOTIDE SEQUENCE</scope>
    <source>
        <strain evidence="3">CBS 892.96</strain>
    </source>
</reference>
<dbReference type="AlphaFoldDB" id="A0AAN6VYB2"/>
<protein>
    <submittedName>
        <fullName evidence="3">Uncharacterized protein</fullName>
    </submittedName>
</protein>
<keyword evidence="2" id="KW-0732">Signal</keyword>
<feature type="signal peptide" evidence="2">
    <location>
        <begin position="1"/>
        <end position="21"/>
    </location>
</feature>
<keyword evidence="4" id="KW-1185">Reference proteome</keyword>
<evidence type="ECO:0000256" key="2">
    <source>
        <dbReference type="SAM" id="SignalP"/>
    </source>
</evidence>
<name>A0AAN6VYB2_9PEZI</name>
<proteinExistence type="predicted"/>
<dbReference type="Proteomes" id="UP001302321">
    <property type="component" value="Unassembled WGS sequence"/>
</dbReference>
<evidence type="ECO:0000313" key="4">
    <source>
        <dbReference type="Proteomes" id="UP001302321"/>
    </source>
</evidence>